<reference evidence="1 2" key="1">
    <citation type="submission" date="2024-06" db="EMBL/GenBank/DDBJ databases">
        <title>The Natural Products Discovery Center: Release of the First 8490 Sequenced Strains for Exploring Actinobacteria Biosynthetic Diversity.</title>
        <authorList>
            <person name="Kalkreuter E."/>
            <person name="Kautsar S.A."/>
            <person name="Yang D."/>
            <person name="Bader C.D."/>
            <person name="Teijaro C.N."/>
            <person name="Fluegel L."/>
            <person name="Davis C.M."/>
            <person name="Simpson J.R."/>
            <person name="Lauterbach L."/>
            <person name="Steele A.D."/>
            <person name="Gui C."/>
            <person name="Meng S."/>
            <person name="Li G."/>
            <person name="Viehrig K."/>
            <person name="Ye F."/>
            <person name="Su P."/>
            <person name="Kiefer A.F."/>
            <person name="Nichols A."/>
            <person name="Cepeda A.J."/>
            <person name="Yan W."/>
            <person name="Fan B."/>
            <person name="Jiang Y."/>
            <person name="Adhikari A."/>
            <person name="Zheng C.-J."/>
            <person name="Schuster L."/>
            <person name="Cowan T.M."/>
            <person name="Smanski M.J."/>
            <person name="Chevrette M.G."/>
            <person name="De Carvalho L.P.S."/>
            <person name="Shen B."/>
        </authorList>
    </citation>
    <scope>NUCLEOTIDE SEQUENCE [LARGE SCALE GENOMIC DNA]</scope>
    <source>
        <strain evidence="1 2">NPDC006337</strain>
    </source>
</reference>
<proteinExistence type="predicted"/>
<sequence length="453" mass="49878">MTSLTLFDPDLDEASLTTSPGGAAPAEVASAEALQSFRATKHKSLNFGLGVDSTALVLAIIDDPTAFGIAEDFSDFSIVTAMTGFEFPDTIADVESHVLPLLRSKGIRYTQVARAGRHDSAGVEVLSDTTNPGKVFGKGPWTLMDELEENGTVPQYAGGHVCSQKHKAFPIDRLQLKRSGGQTVGKLFGYNADEHKRAVKANKFQAERNQTAGYETFALDYPLLRLGWSRQDVQGYVKNRLGIDMVKSYCPVCPFSGVCSPQLDHLKRLRKYPGLAARVLRLEYLSMALNDNMSLYKDDTLFRRVTDDQNTEAIGRFNARLDEEPWAVYRLQRAYTAGRRPECKTAHGNRCAKPECRDSSFKGTVYRSVKTVRTGSRAEVGTFLHNAATALNRPVEHSTKAHGVGIDRVRTRVRPDPKVYGTVEDFYVTAPAGVQDKARDGFAKVWAAMTAGQ</sequence>
<dbReference type="Proteomes" id="UP001550378">
    <property type="component" value="Unassembled WGS sequence"/>
</dbReference>
<accession>A0ABV2W2K4</accession>
<dbReference type="RefSeq" id="WP_356583734.1">
    <property type="nucleotide sequence ID" value="NZ_JBEXZO010000025.1"/>
</dbReference>
<keyword evidence="2" id="KW-1185">Reference proteome</keyword>
<comment type="caution">
    <text evidence="1">The sequence shown here is derived from an EMBL/GenBank/DDBJ whole genome shotgun (WGS) entry which is preliminary data.</text>
</comment>
<evidence type="ECO:0000313" key="2">
    <source>
        <dbReference type="Proteomes" id="UP001550378"/>
    </source>
</evidence>
<protein>
    <recommendedName>
        <fullName evidence="3">Phosphoadenosine phosphosulfate reductase</fullName>
    </recommendedName>
</protein>
<evidence type="ECO:0000313" key="1">
    <source>
        <dbReference type="EMBL" id="MEU0707764.1"/>
    </source>
</evidence>
<name>A0ABV2W2K4_9ACTN</name>
<dbReference type="EMBL" id="JBEXZR010000006">
    <property type="protein sequence ID" value="MEU0707764.1"/>
    <property type="molecule type" value="Genomic_DNA"/>
</dbReference>
<gene>
    <name evidence="1" type="ORF">ABZ508_10380</name>
</gene>
<organism evidence="1 2">
    <name type="scientific">Streptomyces lavendulocolor</name>
    <dbReference type="NCBI Taxonomy" id="67316"/>
    <lineage>
        <taxon>Bacteria</taxon>
        <taxon>Bacillati</taxon>
        <taxon>Actinomycetota</taxon>
        <taxon>Actinomycetes</taxon>
        <taxon>Kitasatosporales</taxon>
        <taxon>Streptomycetaceae</taxon>
        <taxon>Streptomyces</taxon>
    </lineage>
</organism>
<evidence type="ECO:0008006" key="3">
    <source>
        <dbReference type="Google" id="ProtNLM"/>
    </source>
</evidence>